<feature type="transmembrane region" description="Helical" evidence="1">
    <location>
        <begin position="32"/>
        <end position="54"/>
    </location>
</feature>
<dbReference type="Proteomes" id="UP001197974">
    <property type="component" value="Plasmid unnamed2"/>
</dbReference>
<organism evidence="2 3">
    <name type="scientific">Bacillus carboniphilus</name>
    <dbReference type="NCBI Taxonomy" id="86663"/>
    <lineage>
        <taxon>Bacteria</taxon>
        <taxon>Bacillati</taxon>
        <taxon>Bacillota</taxon>
        <taxon>Bacilli</taxon>
        <taxon>Bacillales</taxon>
        <taxon>Bacillaceae</taxon>
        <taxon>Bacillus</taxon>
    </lineage>
</organism>
<proteinExistence type="predicted"/>
<feature type="transmembrane region" description="Helical" evidence="1">
    <location>
        <begin position="7"/>
        <end position="26"/>
    </location>
</feature>
<dbReference type="EMBL" id="CP129015">
    <property type="protein sequence ID" value="WLR44490.1"/>
    <property type="molecule type" value="Genomic_DNA"/>
</dbReference>
<protein>
    <submittedName>
        <fullName evidence="2">Holin</fullName>
    </submittedName>
</protein>
<gene>
    <name evidence="2" type="ORF">LC087_19170</name>
</gene>
<reference evidence="2 3" key="1">
    <citation type="submission" date="2023-06" db="EMBL/GenBank/DDBJ databases">
        <title>Five Gram-positive bacteria isolated from mangrove sediments in Shenzhen, Guangdong, China.</title>
        <authorList>
            <person name="Yu S."/>
            <person name="Zheng W."/>
            <person name="Huang Y."/>
        </authorList>
    </citation>
    <scope>NUCLEOTIDE SEQUENCE [LARGE SCALE GENOMIC DNA]</scope>
    <source>
        <strain evidence="2 3">SaN35-3</strain>
        <plasmid evidence="2 3">unnamed2</plasmid>
    </source>
</reference>
<accession>A0ABY9K1C2</accession>
<evidence type="ECO:0000256" key="1">
    <source>
        <dbReference type="SAM" id="Phobius"/>
    </source>
</evidence>
<keyword evidence="1" id="KW-0472">Membrane</keyword>
<keyword evidence="3" id="KW-1185">Reference proteome</keyword>
<keyword evidence="1" id="KW-1133">Transmembrane helix</keyword>
<sequence length="62" mass="6892">MERFKNYALWVAIFALIGLFVDDLGLLEPTKYQTYVDAILVVLVSAGIISNPSLGKGYKDKI</sequence>
<evidence type="ECO:0000313" key="2">
    <source>
        <dbReference type="EMBL" id="WLR44490.1"/>
    </source>
</evidence>
<keyword evidence="2" id="KW-0614">Plasmid</keyword>
<geneLocation type="plasmid" evidence="2 3">
    <name>unnamed2</name>
</geneLocation>
<dbReference type="RefSeq" id="WP_226540768.1">
    <property type="nucleotide sequence ID" value="NZ_CP129015.1"/>
</dbReference>
<name>A0ABY9K1C2_9BACI</name>
<evidence type="ECO:0000313" key="3">
    <source>
        <dbReference type="Proteomes" id="UP001197974"/>
    </source>
</evidence>
<keyword evidence="1" id="KW-0812">Transmembrane</keyword>